<accession>A0A5C5YYY4</accession>
<sequence>MFGRWVEIEFDCLPLRSVVRMDVPIDASPAYEQFVARVKAAMAKHGSHNTYYLHRGACRYYLTNDPQIGMVEFAFEGTVMTGEKDLKTKALELKVELKGETCSWLTEPLVGSLAESAEHAVMVEFDRYIEAGDLKKTEERIKAIEEQSDADGGFMGMYL</sequence>
<evidence type="ECO:0000313" key="2">
    <source>
        <dbReference type="Proteomes" id="UP000315010"/>
    </source>
</evidence>
<dbReference type="RefSeq" id="WP_146395043.1">
    <property type="nucleotide sequence ID" value="NZ_SJPJ01000001.1"/>
</dbReference>
<name>A0A5C5YYY4_9BACT</name>
<evidence type="ECO:0000313" key="1">
    <source>
        <dbReference type="EMBL" id="TWT79926.1"/>
    </source>
</evidence>
<gene>
    <name evidence="1" type="ORF">CA13_13370</name>
</gene>
<protein>
    <submittedName>
        <fullName evidence="1">Uncharacterized protein</fullName>
    </submittedName>
</protein>
<organism evidence="1 2">
    <name type="scientific">Novipirellula herctigrandis</name>
    <dbReference type="NCBI Taxonomy" id="2527986"/>
    <lineage>
        <taxon>Bacteria</taxon>
        <taxon>Pseudomonadati</taxon>
        <taxon>Planctomycetota</taxon>
        <taxon>Planctomycetia</taxon>
        <taxon>Pirellulales</taxon>
        <taxon>Pirellulaceae</taxon>
        <taxon>Novipirellula</taxon>
    </lineage>
</organism>
<comment type="caution">
    <text evidence="1">The sequence shown here is derived from an EMBL/GenBank/DDBJ whole genome shotgun (WGS) entry which is preliminary data.</text>
</comment>
<dbReference type="EMBL" id="SJPJ01000001">
    <property type="protein sequence ID" value="TWT79926.1"/>
    <property type="molecule type" value="Genomic_DNA"/>
</dbReference>
<dbReference type="Proteomes" id="UP000315010">
    <property type="component" value="Unassembled WGS sequence"/>
</dbReference>
<keyword evidence="2" id="KW-1185">Reference proteome</keyword>
<reference evidence="1 2" key="1">
    <citation type="submission" date="2019-02" db="EMBL/GenBank/DDBJ databases">
        <title>Deep-cultivation of Planctomycetes and their phenomic and genomic characterization uncovers novel biology.</title>
        <authorList>
            <person name="Wiegand S."/>
            <person name="Jogler M."/>
            <person name="Boedeker C."/>
            <person name="Pinto D."/>
            <person name="Vollmers J."/>
            <person name="Rivas-Marin E."/>
            <person name="Kohn T."/>
            <person name="Peeters S.H."/>
            <person name="Heuer A."/>
            <person name="Rast P."/>
            <person name="Oberbeckmann S."/>
            <person name="Bunk B."/>
            <person name="Jeske O."/>
            <person name="Meyerdierks A."/>
            <person name="Storesund J.E."/>
            <person name="Kallscheuer N."/>
            <person name="Luecker S."/>
            <person name="Lage O.M."/>
            <person name="Pohl T."/>
            <person name="Merkel B.J."/>
            <person name="Hornburger P."/>
            <person name="Mueller R.-W."/>
            <person name="Bruemmer F."/>
            <person name="Labrenz M."/>
            <person name="Spormann A.M."/>
            <person name="Op Den Camp H."/>
            <person name="Overmann J."/>
            <person name="Amann R."/>
            <person name="Jetten M.S.M."/>
            <person name="Mascher T."/>
            <person name="Medema M.H."/>
            <person name="Devos D.P."/>
            <person name="Kaster A.-K."/>
            <person name="Ovreas L."/>
            <person name="Rohde M."/>
            <person name="Galperin M.Y."/>
            <person name="Jogler C."/>
        </authorList>
    </citation>
    <scope>NUCLEOTIDE SEQUENCE [LARGE SCALE GENOMIC DNA]</scope>
    <source>
        <strain evidence="1 2">CA13</strain>
    </source>
</reference>
<proteinExistence type="predicted"/>
<dbReference type="AlphaFoldDB" id="A0A5C5YYY4"/>
<dbReference type="OrthoDB" id="263995at2"/>